<reference evidence="2 3" key="1">
    <citation type="journal article" date="2016" name="Mol. Biol. Evol.">
        <title>Comparative Genomics of Early-Diverging Mushroom-Forming Fungi Provides Insights into the Origins of Lignocellulose Decay Capabilities.</title>
        <authorList>
            <person name="Nagy L.G."/>
            <person name="Riley R."/>
            <person name="Tritt A."/>
            <person name="Adam C."/>
            <person name="Daum C."/>
            <person name="Floudas D."/>
            <person name="Sun H."/>
            <person name="Yadav J.S."/>
            <person name="Pangilinan J."/>
            <person name="Larsson K.H."/>
            <person name="Matsuura K."/>
            <person name="Barry K."/>
            <person name="Labutti K."/>
            <person name="Kuo R."/>
            <person name="Ohm R.A."/>
            <person name="Bhattacharya S.S."/>
            <person name="Shirouzu T."/>
            <person name="Yoshinaga Y."/>
            <person name="Martin F.M."/>
            <person name="Grigoriev I.V."/>
            <person name="Hibbett D.S."/>
        </authorList>
    </citation>
    <scope>NUCLEOTIDE SEQUENCE [LARGE SCALE GENOMIC DNA]</scope>
    <source>
        <strain evidence="2 3">HHB14362 ss-1</strain>
    </source>
</reference>
<feature type="region of interest" description="Disordered" evidence="1">
    <location>
        <begin position="1"/>
        <end position="120"/>
    </location>
</feature>
<dbReference type="EMBL" id="KV425576">
    <property type="protein sequence ID" value="KZT24663.1"/>
    <property type="molecule type" value="Genomic_DNA"/>
</dbReference>
<dbReference type="InParanoid" id="A0A165S4H7"/>
<sequence>MDSPPANTSQPCPLPSSPRSPSRPPPSSFPRFLERTISGNPKSFLDINDDADDTTAFPRPSFSSSIFSKPLHGRPGTPAAFNTNIFTATPGPESGHRDYSFPDPHPYSSSTSSPRRTAHPIRSLFTSKSTGHFPKPSKPLDVADYAAPLSRLNSGSSVLSTYTAPRPVPPKPEGAGYVDLYGRRPSAPEDYAYVRAREKEAMKALPPIPVRPRASSQASLVRSPAGASYKSKTGSRSKMAAVFPPPLQVQISRTRKKSGKSPKTVNVYHPTRQANGSSSTSSSGTATPTPVTNIKRHDPAQPFFHLAARQDDSVPPVPPLPSPPLTKSFEAIKYKRSRTRSGSVTSQISEVLSAGLAGLGVGSRAKSKSKESVMHEHEEEQEKEDALNIGRVFTPEDDPFKKDVVEVSRKKGSGYSAVSSSGSSEEEGKRFVPPRMRGLGLDVHPYASVPPLWGGPSPTTPPMMPPPTGPLPEIPHLQGLPTPPSSSVVPPSQVFEAEEREKAFVYPPPATMLPTPPMTGTSGRRQSFIDMDEGSLRRVRHVPTLEEVRDRKRTRSGSPFPLHLGCYATEDDRLEEQGIEEGQSRVVFSNPWMSGEGGRGSSDRDSAVDVEWPLPPRRVVTVVVDGEDGEKEGGWHDVEQGVEVHSVSVPRE</sequence>
<evidence type="ECO:0000256" key="1">
    <source>
        <dbReference type="SAM" id="MobiDB-lite"/>
    </source>
</evidence>
<evidence type="ECO:0000313" key="2">
    <source>
        <dbReference type="EMBL" id="KZT24663.1"/>
    </source>
</evidence>
<feature type="region of interest" description="Disordered" evidence="1">
    <location>
        <begin position="466"/>
        <end position="491"/>
    </location>
</feature>
<organism evidence="2 3">
    <name type="scientific">Neolentinus lepideus HHB14362 ss-1</name>
    <dbReference type="NCBI Taxonomy" id="1314782"/>
    <lineage>
        <taxon>Eukaryota</taxon>
        <taxon>Fungi</taxon>
        <taxon>Dikarya</taxon>
        <taxon>Basidiomycota</taxon>
        <taxon>Agaricomycotina</taxon>
        <taxon>Agaricomycetes</taxon>
        <taxon>Gloeophyllales</taxon>
        <taxon>Gloeophyllaceae</taxon>
        <taxon>Neolentinus</taxon>
    </lineage>
</organism>
<accession>A0A165S4H7</accession>
<name>A0A165S4H7_9AGAM</name>
<dbReference type="Proteomes" id="UP000076761">
    <property type="component" value="Unassembled WGS sequence"/>
</dbReference>
<feature type="compositionally biased region" description="Basic and acidic residues" evidence="1">
    <location>
        <begin position="368"/>
        <end position="384"/>
    </location>
</feature>
<feature type="compositionally biased region" description="Pro residues" evidence="1">
    <location>
        <begin position="12"/>
        <end position="28"/>
    </location>
</feature>
<feature type="compositionally biased region" description="Low complexity" evidence="1">
    <location>
        <begin position="276"/>
        <end position="285"/>
    </location>
</feature>
<dbReference type="OrthoDB" id="10559582at2759"/>
<evidence type="ECO:0000313" key="3">
    <source>
        <dbReference type="Proteomes" id="UP000076761"/>
    </source>
</evidence>
<feature type="region of interest" description="Disordered" evidence="1">
    <location>
        <begin position="156"/>
        <end position="182"/>
    </location>
</feature>
<gene>
    <name evidence="2" type="ORF">NEOLEDRAFT_408224</name>
</gene>
<feature type="region of interest" description="Disordered" evidence="1">
    <location>
        <begin position="363"/>
        <end position="384"/>
    </location>
</feature>
<feature type="compositionally biased region" description="Polar residues" evidence="1">
    <location>
        <begin position="1"/>
        <end position="11"/>
    </location>
</feature>
<proteinExistence type="predicted"/>
<feature type="compositionally biased region" description="Pro residues" evidence="1">
    <location>
        <begin position="506"/>
        <end position="517"/>
    </location>
</feature>
<dbReference type="AlphaFoldDB" id="A0A165S4H7"/>
<feature type="region of interest" description="Disordered" evidence="1">
    <location>
        <begin position="204"/>
        <end position="297"/>
    </location>
</feature>
<feature type="region of interest" description="Disordered" evidence="1">
    <location>
        <begin position="505"/>
        <end position="535"/>
    </location>
</feature>
<feature type="compositionally biased region" description="Low complexity" evidence="1">
    <location>
        <begin position="57"/>
        <end position="70"/>
    </location>
</feature>
<keyword evidence="3" id="KW-1185">Reference proteome</keyword>
<protein>
    <submittedName>
        <fullName evidence="2">Uncharacterized protein</fullName>
    </submittedName>
</protein>
<feature type="region of interest" description="Disordered" evidence="1">
    <location>
        <begin position="579"/>
        <end position="610"/>
    </location>
</feature>
<feature type="compositionally biased region" description="Low complexity" evidence="1">
    <location>
        <begin position="106"/>
        <end position="115"/>
    </location>
</feature>